<reference evidence="2" key="4">
    <citation type="submission" date="2025-09" db="UniProtKB">
        <authorList>
            <consortium name="Ensembl"/>
        </authorList>
    </citation>
    <scope>IDENTIFICATION</scope>
    <source>
        <strain evidence="2">17573</strain>
    </source>
</reference>
<dbReference type="Ensembl" id="ENSMMUT00000087643.1">
    <property type="protein sequence ID" value="ENSMMUP00000066333.1"/>
    <property type="gene ID" value="ENSMMUG00000054704.1"/>
</dbReference>
<feature type="signal peptide" evidence="1">
    <location>
        <begin position="1"/>
        <end position="24"/>
    </location>
</feature>
<proteinExistence type="predicted"/>
<dbReference type="PANTHER" id="PTHR12138:SF133">
    <property type="entry name" value="SECRETED PROTEIN"/>
    <property type="match status" value="1"/>
</dbReference>
<keyword evidence="3" id="KW-1185">Reference proteome</keyword>
<dbReference type="PRINTS" id="PR02045">
    <property type="entry name" value="F138DOMAIN"/>
</dbReference>
<dbReference type="InParanoid" id="A0A5F7ZNY8"/>
<reference evidence="2" key="2">
    <citation type="submission" date="2019-01" db="EMBL/GenBank/DDBJ databases">
        <authorList>
            <person name="Graves T."/>
            <person name="Eichler E.E."/>
            <person name="Wilson R.K."/>
        </authorList>
    </citation>
    <scope>NUCLEOTIDE SEQUENCE [LARGE SCALE GENOMIC DNA]</scope>
    <source>
        <strain evidence="2">17573</strain>
    </source>
</reference>
<evidence type="ECO:0000256" key="1">
    <source>
        <dbReference type="SAM" id="SignalP"/>
    </source>
</evidence>
<sequence length="188" mass="21133">VAGITGTHHHTWLIFVFLVETGFRYVGQAGLKLPTSGNPPTSASRSARITGVSHHTRPGVSVFLIETGFHCVDQGSLETPTSSDLPALASQSTRITSVSHRSWPLWIFWRWILRCETSLAKGCRICKLSLCIARLPLTRTGCSFPWHYCVLLFFFAIIKTKMQYDSFIGLAKLNFLHVFWPLQSRVLL</sequence>
<reference evidence="2" key="3">
    <citation type="submission" date="2025-08" db="UniProtKB">
        <authorList>
            <consortium name="Ensembl"/>
        </authorList>
    </citation>
    <scope>IDENTIFICATION</scope>
    <source>
        <strain evidence="2">17573</strain>
    </source>
</reference>
<organism evidence="2 3">
    <name type="scientific">Macaca mulatta</name>
    <name type="common">Rhesus macaque</name>
    <dbReference type="NCBI Taxonomy" id="9544"/>
    <lineage>
        <taxon>Eukaryota</taxon>
        <taxon>Metazoa</taxon>
        <taxon>Chordata</taxon>
        <taxon>Craniata</taxon>
        <taxon>Vertebrata</taxon>
        <taxon>Euteleostomi</taxon>
        <taxon>Mammalia</taxon>
        <taxon>Eutheria</taxon>
        <taxon>Euarchontoglires</taxon>
        <taxon>Primates</taxon>
        <taxon>Haplorrhini</taxon>
        <taxon>Catarrhini</taxon>
        <taxon>Cercopithecidae</taxon>
        <taxon>Cercopithecinae</taxon>
        <taxon>Macaca</taxon>
    </lineage>
</organism>
<evidence type="ECO:0000313" key="2">
    <source>
        <dbReference type="Ensembl" id="ENSMMUP00000066333.1"/>
    </source>
</evidence>
<dbReference type="PANTHER" id="PTHR12138">
    <property type="entry name" value="PRIMATE-EXPANDED PROTEIN FAMILY"/>
    <property type="match status" value="1"/>
</dbReference>
<feature type="chain" id="PRO_5023852785" evidence="1">
    <location>
        <begin position="25"/>
        <end position="188"/>
    </location>
</feature>
<dbReference type="VEuPathDB" id="HostDB:ENSMMUG00000054704"/>
<dbReference type="Proteomes" id="UP000006718">
    <property type="component" value="Chromosome 20"/>
</dbReference>
<reference evidence="3" key="1">
    <citation type="journal article" date="2007" name="Science">
        <title>Evolutionary and biomedical insights from the rhesus macaque genome.</title>
        <authorList>
            <person name="Gibbs R.A."/>
            <person name="Rogers J."/>
            <person name="Katze M.G."/>
            <person name="Bumgarner R."/>
            <person name="Weinstock G.M."/>
            <person name="Mardis E.R."/>
            <person name="Remington K.A."/>
            <person name="Strausberg R.L."/>
            <person name="Venter J.C."/>
            <person name="Wilson R.K."/>
            <person name="Batzer M.A."/>
            <person name="Bustamante C.D."/>
            <person name="Eichler E.E."/>
            <person name="Hahn M.W."/>
            <person name="Hardison R.C."/>
            <person name="Makova K.D."/>
            <person name="Miller W."/>
            <person name="Milosavljevic A."/>
            <person name="Palermo R.E."/>
            <person name="Siepel A."/>
            <person name="Sikela J.M."/>
            <person name="Attaway T."/>
            <person name="Bell S."/>
            <person name="Bernard K.E."/>
            <person name="Buhay C.J."/>
            <person name="Chandrabose M.N."/>
            <person name="Dao M."/>
            <person name="Davis C."/>
            <person name="Delehaunty K.D."/>
            <person name="Ding Y."/>
            <person name="Dinh H.H."/>
            <person name="Dugan-Rocha S."/>
            <person name="Fulton L.A."/>
            <person name="Gabisi R.A."/>
            <person name="Garner T.T."/>
            <person name="Godfrey J."/>
            <person name="Hawes A.C."/>
            <person name="Hernandez J."/>
            <person name="Hines S."/>
            <person name="Holder M."/>
            <person name="Hume J."/>
            <person name="Jhangiani S.N."/>
            <person name="Joshi V."/>
            <person name="Khan Z.M."/>
            <person name="Kirkness E.F."/>
            <person name="Cree A."/>
            <person name="Fowler R.G."/>
            <person name="Lee S."/>
            <person name="Lewis L.R."/>
            <person name="Li Z."/>
            <person name="Liu Y.-S."/>
            <person name="Moore S.M."/>
            <person name="Muzny D."/>
            <person name="Nazareth L.V."/>
            <person name="Ngo D.N."/>
            <person name="Okwuonu G.O."/>
            <person name="Pai G."/>
            <person name="Parker D."/>
            <person name="Paul H.A."/>
            <person name="Pfannkoch C."/>
            <person name="Pohl C.S."/>
            <person name="Rogers Y.-H.C."/>
            <person name="Ruiz S.J."/>
            <person name="Sabo A."/>
            <person name="Santibanez J."/>
            <person name="Schneider B.W."/>
            <person name="Smith S.M."/>
            <person name="Sodergren E."/>
            <person name="Svatek A.F."/>
            <person name="Utterback T.R."/>
            <person name="Vattathil S."/>
            <person name="Warren W."/>
            <person name="White C.S."/>
            <person name="Chinwalla A.T."/>
            <person name="Feng Y."/>
            <person name="Halpern A.L."/>
            <person name="Hillier L.W."/>
            <person name="Huang X."/>
            <person name="Minx P."/>
            <person name="Nelson J.O."/>
            <person name="Pepin K.H."/>
            <person name="Qin X."/>
            <person name="Sutton G.G."/>
            <person name="Venter E."/>
            <person name="Walenz B.P."/>
            <person name="Wallis J.W."/>
            <person name="Worley K.C."/>
            <person name="Yang S.-P."/>
            <person name="Jones S.M."/>
            <person name="Marra M.A."/>
            <person name="Rocchi M."/>
            <person name="Schein J.E."/>
            <person name="Baertsch R."/>
            <person name="Clarke L."/>
            <person name="Csuros M."/>
            <person name="Glasscock J."/>
            <person name="Harris R.A."/>
            <person name="Havlak P."/>
            <person name="Jackson A.R."/>
            <person name="Jiang H."/>
            <person name="Liu Y."/>
            <person name="Messina D.N."/>
            <person name="Shen Y."/>
            <person name="Song H.X.-Z."/>
            <person name="Wylie T."/>
            <person name="Zhang L."/>
            <person name="Birney E."/>
            <person name="Han K."/>
            <person name="Konkel M.K."/>
            <person name="Lee J."/>
            <person name="Smit A.F.A."/>
            <person name="Ullmer B."/>
            <person name="Wang H."/>
            <person name="Xing J."/>
            <person name="Burhans R."/>
            <person name="Cheng Z."/>
            <person name="Karro J.E."/>
            <person name="Ma J."/>
            <person name="Raney B."/>
            <person name="She X."/>
            <person name="Cox M.J."/>
            <person name="Demuth J.P."/>
            <person name="Dumas L.J."/>
            <person name="Han S.-G."/>
            <person name="Hopkins J."/>
            <person name="Karimpour-Fard A."/>
            <person name="Kim Y.H."/>
            <person name="Pollack J.R."/>
            <person name="Vinar T."/>
            <person name="Addo-Quaye C."/>
            <person name="Degenhardt J."/>
            <person name="Denby A."/>
            <person name="Hubisz M.J."/>
            <person name="Indap A."/>
            <person name="Kosiol C."/>
            <person name="Lahn B.T."/>
            <person name="Lawson H.A."/>
            <person name="Marklein A."/>
            <person name="Nielsen R."/>
            <person name="Vallender E.J."/>
            <person name="Clark A.G."/>
            <person name="Ferguson B."/>
            <person name="Hernandez R.D."/>
            <person name="Hirani K."/>
            <person name="Kehrer-Sawatzki H."/>
            <person name="Kolb J."/>
            <person name="Patil S."/>
            <person name="Pu L.-L."/>
            <person name="Ren Y."/>
            <person name="Smith D.G."/>
            <person name="Wheeler D.A."/>
            <person name="Schenck I."/>
            <person name="Ball E.V."/>
            <person name="Chen R."/>
            <person name="Cooper D.N."/>
            <person name="Giardine B."/>
            <person name="Hsu F."/>
            <person name="Kent W.J."/>
            <person name="Lesk A."/>
            <person name="Nelson D.L."/>
            <person name="O'brien W.E."/>
            <person name="Pruefer K."/>
            <person name="Stenson P.D."/>
            <person name="Wallace J.C."/>
            <person name="Ke H."/>
            <person name="Liu X.-M."/>
            <person name="Wang P."/>
            <person name="Xiang A.P."/>
            <person name="Yang F."/>
            <person name="Barber G.P."/>
            <person name="Haussler D."/>
            <person name="Karolchik D."/>
            <person name="Kern A.D."/>
            <person name="Kuhn R.M."/>
            <person name="Smith K.E."/>
            <person name="Zwieg A.S."/>
        </authorList>
    </citation>
    <scope>NUCLEOTIDE SEQUENCE [LARGE SCALE GENOMIC DNA]</scope>
    <source>
        <strain evidence="3">17573</strain>
    </source>
</reference>
<accession>A0A5F7ZNY8</accession>
<dbReference type="GeneTree" id="ENSGT01120000271815"/>
<evidence type="ECO:0000313" key="3">
    <source>
        <dbReference type="Proteomes" id="UP000006718"/>
    </source>
</evidence>
<keyword evidence="1" id="KW-0732">Signal</keyword>
<name>A0A5F7ZNY8_MACMU</name>
<protein>
    <submittedName>
        <fullName evidence="2">Uncharacterized protein</fullName>
    </submittedName>
</protein>
<dbReference type="AlphaFoldDB" id="A0A5F7ZNY8"/>